<sequence>MQARRVPHRILHRVAFACLVAMLPSLACAGETVARVRVAFDSEGVVSTRAEGRADGAAGRHVTADDPVRIASISKLVVAIAAMRLVEEGELELDADVSPLLGWRLRHPRFPDAPITLRLLLSHRSGLTDAAGYYATPLGGRLKDILDDPKAWDADHAPGTFFRYTNLNFPLVATIMERATGERFDRLMDRLVLAPLRIKACYNWESCDATTAARAVVLYREGKPVRDDHHGGKPACSVVVAEGEDCDLARWKAGDNGALFSPQGGLRISANGLAKIGRMLLNRGEVDGMRLLRPGSVAALTQPVWTYTGDNGVTHEEDEGGSDASAKAFFCRYGLAVQTLATPSPACGDDPFGDGVPRVGHAGNAYGLLSGLWLDMENGTGVAYFATGIDTVRPGAHSAFSRVEETLASGTEPSGAE</sequence>
<gene>
    <name evidence="3" type="ORF">AAD027_13030</name>
</gene>
<comment type="caution">
    <text evidence="3">The sequence shown here is derived from an EMBL/GenBank/DDBJ whole genome shotgun (WGS) entry which is preliminary data.</text>
</comment>
<dbReference type="Gene3D" id="3.40.710.10">
    <property type="entry name" value="DD-peptidase/beta-lactamase superfamily"/>
    <property type="match status" value="1"/>
</dbReference>
<feature type="domain" description="Beta-lactamase-related" evidence="2">
    <location>
        <begin position="43"/>
        <end position="388"/>
    </location>
</feature>
<accession>A0ABU9J220</accession>
<evidence type="ECO:0000313" key="4">
    <source>
        <dbReference type="Proteomes" id="UP001459204"/>
    </source>
</evidence>
<keyword evidence="3" id="KW-0378">Hydrolase</keyword>
<feature type="signal peptide" evidence="1">
    <location>
        <begin position="1"/>
        <end position="29"/>
    </location>
</feature>
<dbReference type="InterPro" id="IPR012338">
    <property type="entry name" value="Beta-lactam/transpept-like"/>
</dbReference>
<dbReference type="InterPro" id="IPR050789">
    <property type="entry name" value="Diverse_Enzym_Activities"/>
</dbReference>
<dbReference type="RefSeq" id="WP_341726445.1">
    <property type="nucleotide sequence ID" value="NZ_JBBWWT010000005.1"/>
</dbReference>
<dbReference type="Proteomes" id="UP001459204">
    <property type="component" value="Unassembled WGS sequence"/>
</dbReference>
<keyword evidence="4" id="KW-1185">Reference proteome</keyword>
<dbReference type="GO" id="GO:0016787">
    <property type="term" value="F:hydrolase activity"/>
    <property type="evidence" value="ECO:0007669"/>
    <property type="project" value="UniProtKB-KW"/>
</dbReference>
<dbReference type="InterPro" id="IPR001466">
    <property type="entry name" value="Beta-lactam-related"/>
</dbReference>
<dbReference type="EC" id="3.1.1.103" evidence="3"/>
<evidence type="ECO:0000256" key="1">
    <source>
        <dbReference type="SAM" id="SignalP"/>
    </source>
</evidence>
<protein>
    <submittedName>
        <fullName evidence="3">Serine hydrolase domain-containing protein</fullName>
        <ecNumber evidence="3">3.1.1.103</ecNumber>
    </submittedName>
</protein>
<dbReference type="EMBL" id="JBBWWT010000005">
    <property type="protein sequence ID" value="MEL1265282.1"/>
    <property type="molecule type" value="Genomic_DNA"/>
</dbReference>
<name>A0ABU9J220_9GAMM</name>
<feature type="chain" id="PRO_5046002646" evidence="1">
    <location>
        <begin position="30"/>
        <end position="417"/>
    </location>
</feature>
<keyword evidence="1" id="KW-0732">Signal</keyword>
<dbReference type="Pfam" id="PF00144">
    <property type="entry name" value="Beta-lactamase"/>
    <property type="match status" value="1"/>
</dbReference>
<organism evidence="3 4">
    <name type="scientific">Pseudoxanthomonas putridarboris</name>
    <dbReference type="NCBI Taxonomy" id="752605"/>
    <lineage>
        <taxon>Bacteria</taxon>
        <taxon>Pseudomonadati</taxon>
        <taxon>Pseudomonadota</taxon>
        <taxon>Gammaproteobacteria</taxon>
        <taxon>Lysobacterales</taxon>
        <taxon>Lysobacteraceae</taxon>
        <taxon>Pseudoxanthomonas</taxon>
    </lineage>
</organism>
<dbReference type="SUPFAM" id="SSF56601">
    <property type="entry name" value="beta-lactamase/transpeptidase-like"/>
    <property type="match status" value="1"/>
</dbReference>
<evidence type="ECO:0000259" key="2">
    <source>
        <dbReference type="Pfam" id="PF00144"/>
    </source>
</evidence>
<dbReference type="PANTHER" id="PTHR43283:SF3">
    <property type="entry name" value="BETA-LACTAMASE FAMILY PROTEIN (AFU_ORTHOLOGUE AFUA_5G07500)"/>
    <property type="match status" value="1"/>
</dbReference>
<evidence type="ECO:0000313" key="3">
    <source>
        <dbReference type="EMBL" id="MEL1265282.1"/>
    </source>
</evidence>
<reference evidence="3 4" key="1">
    <citation type="submission" date="2024-04" db="EMBL/GenBank/DDBJ databases">
        <title>Draft genome sequence of Pseudoxanthomonas putridarboris WD12.</title>
        <authorList>
            <person name="Oh J."/>
        </authorList>
    </citation>
    <scope>NUCLEOTIDE SEQUENCE [LARGE SCALE GENOMIC DNA]</scope>
    <source>
        <strain evidence="3 4">WD12</strain>
    </source>
</reference>
<dbReference type="PANTHER" id="PTHR43283">
    <property type="entry name" value="BETA-LACTAMASE-RELATED"/>
    <property type="match status" value="1"/>
</dbReference>
<proteinExistence type="predicted"/>